<dbReference type="GO" id="GO:0003676">
    <property type="term" value="F:nucleic acid binding"/>
    <property type="evidence" value="ECO:0007669"/>
    <property type="project" value="InterPro"/>
</dbReference>
<evidence type="ECO:0000259" key="3">
    <source>
        <dbReference type="PROSITE" id="PS50994"/>
    </source>
</evidence>
<organism evidence="4">
    <name type="scientific">uncultured prokaryote</name>
    <dbReference type="NCBI Taxonomy" id="198431"/>
    <lineage>
        <taxon>unclassified sequences</taxon>
        <taxon>environmental samples</taxon>
    </lineage>
</organism>
<dbReference type="InterPro" id="IPR036397">
    <property type="entry name" value="RNaseH_sf"/>
</dbReference>
<dbReference type="Gene3D" id="3.30.420.10">
    <property type="entry name" value="Ribonuclease H-like superfamily/Ribonuclease H"/>
    <property type="match status" value="1"/>
</dbReference>
<dbReference type="PROSITE" id="PS50994">
    <property type="entry name" value="INTEGRASE"/>
    <property type="match status" value="1"/>
</dbReference>
<dbReference type="SUPFAM" id="SSF53098">
    <property type="entry name" value="Ribonuclease H-like"/>
    <property type="match status" value="1"/>
</dbReference>
<dbReference type="PANTHER" id="PTHR35004:SF8">
    <property type="entry name" value="TRANSPOSASE RV3428C-RELATED"/>
    <property type="match status" value="1"/>
</dbReference>
<name>A0A0H5Q7S8_9ZZZZ</name>
<dbReference type="InterPro" id="IPR054353">
    <property type="entry name" value="IstA-like_C"/>
</dbReference>
<feature type="region of interest" description="Disordered" evidence="2">
    <location>
        <begin position="475"/>
        <end position="512"/>
    </location>
</feature>
<comment type="similarity">
    <text evidence="1">Belongs to the transposase IS21/IS408/IS1162 family.</text>
</comment>
<dbReference type="Pfam" id="PF22483">
    <property type="entry name" value="Mu-transpos_C_2"/>
    <property type="match status" value="1"/>
</dbReference>
<sequence length="512" mass="58907">MGMGIKGISSAFHLSRNTVRKYVRLFQESGIPMAKLMELSESRLQEMFAGGKEREVKPSQRRLELDALLPEYTNRLKRKGVTVESLYKEYKSLHPDGYQHAQFRDLFRRHRLQVTAVGHVEHYAGDQMYIDYAGDRLEIMDEQSGEARKVEVFVAILPCSHYTYCEAVWSQRKEDLIKACENALIFYGGAPMAIVPDNLRSAVSRSDRNEPIINDDFEAFAEHYGCAVYPARVRHPKDKALVENAVKLMYKSVYSDIEGLVFNNLEDLNEAILKSLEVFNNRKLTGRRQSRLQLFNEVEKDYLRALPANRFVMKERKSVTVMRNSYVTLMLHHYSVPVEYIGKRVEIVYDADTVEIYHDYRLVTVHQRDDTPYTHSTKEAHNLPGSRHDYEKNLEEVYERAAQIDNIVLLYLKEVAATRKYPPAAFKSCRGILSLEKKFGQDRLVAACACATQKRVCGYQEVLNILNHGEDAAFLPGSDNEEPPALPRHKNIRGSDYFKKSSNKKSDNNADK</sequence>
<dbReference type="PANTHER" id="PTHR35004">
    <property type="entry name" value="TRANSPOSASE RV3428C-RELATED"/>
    <property type="match status" value="1"/>
</dbReference>
<protein>
    <recommendedName>
        <fullName evidence="3">Integrase catalytic domain-containing protein</fullName>
    </recommendedName>
</protein>
<dbReference type="EMBL" id="LN854305">
    <property type="protein sequence ID" value="CRY97993.1"/>
    <property type="molecule type" value="Genomic_DNA"/>
</dbReference>
<proteinExistence type="inferred from homology"/>
<evidence type="ECO:0000256" key="1">
    <source>
        <dbReference type="ARBA" id="ARBA00009277"/>
    </source>
</evidence>
<dbReference type="NCBIfam" id="NF033546">
    <property type="entry name" value="transpos_IS21"/>
    <property type="match status" value="1"/>
</dbReference>
<evidence type="ECO:0000313" key="4">
    <source>
        <dbReference type="EMBL" id="CRY97993.1"/>
    </source>
</evidence>
<dbReference type="GO" id="GO:0015074">
    <property type="term" value="P:DNA integration"/>
    <property type="evidence" value="ECO:0007669"/>
    <property type="project" value="InterPro"/>
</dbReference>
<dbReference type="Pfam" id="PF00665">
    <property type="entry name" value="rve"/>
    <property type="match status" value="1"/>
</dbReference>
<dbReference type="InterPro" id="IPR012337">
    <property type="entry name" value="RNaseH-like_sf"/>
</dbReference>
<dbReference type="AlphaFoldDB" id="A0A0H5Q7S8"/>
<feature type="compositionally biased region" description="Basic and acidic residues" evidence="2">
    <location>
        <begin position="496"/>
        <end position="512"/>
    </location>
</feature>
<evidence type="ECO:0000256" key="2">
    <source>
        <dbReference type="SAM" id="MobiDB-lite"/>
    </source>
</evidence>
<dbReference type="InterPro" id="IPR001584">
    <property type="entry name" value="Integrase_cat-core"/>
</dbReference>
<reference evidence="4" key="2">
    <citation type="submission" date="2015-07" db="EMBL/GenBank/DDBJ databases">
        <title>Plasmids, circular viruses and viroids from rat gut.</title>
        <authorList>
            <person name="Jorgensen T.J."/>
            <person name="Hansen M.A."/>
            <person name="Xu Z."/>
            <person name="Tabak M.A."/>
            <person name="Sorensen S.J."/>
            <person name="Hansen L.H."/>
        </authorList>
    </citation>
    <scope>NUCLEOTIDE SEQUENCE</scope>
    <source>
        <strain evidence="4">RGRH1806</strain>
    </source>
</reference>
<reference evidence="4" key="1">
    <citation type="submission" date="2015-06" db="EMBL/GenBank/DDBJ databases">
        <authorList>
            <person name="Joergensen T."/>
        </authorList>
    </citation>
    <scope>NUCLEOTIDE SEQUENCE</scope>
    <source>
        <strain evidence="4">RGRH1806</strain>
    </source>
</reference>
<feature type="domain" description="Integrase catalytic" evidence="3">
    <location>
        <begin position="117"/>
        <end position="315"/>
    </location>
</feature>
<accession>A0A0H5Q7S8</accession>